<dbReference type="PROSITE" id="PS50001">
    <property type="entry name" value="SH2"/>
    <property type="match status" value="1"/>
</dbReference>
<dbReference type="Pfam" id="PF00017">
    <property type="entry name" value="SH2"/>
    <property type="match status" value="1"/>
</dbReference>
<accession>A0A9Q1H198</accession>
<dbReference type="InterPro" id="IPR000980">
    <property type="entry name" value="SH2"/>
</dbReference>
<dbReference type="PANTHER" id="PTHR14247:SF11">
    <property type="entry name" value="SH2 DOMAIN-CONTAINING PROTEIN 3A"/>
    <property type="match status" value="1"/>
</dbReference>
<gene>
    <name evidence="3" type="ORF">HOLleu_29339</name>
</gene>
<proteinExistence type="predicted"/>
<evidence type="ECO:0000259" key="2">
    <source>
        <dbReference type="PROSITE" id="PS50001"/>
    </source>
</evidence>
<evidence type="ECO:0000256" key="1">
    <source>
        <dbReference type="PROSITE-ProRule" id="PRU00191"/>
    </source>
</evidence>
<dbReference type="Proteomes" id="UP001152320">
    <property type="component" value="Chromosome 14"/>
</dbReference>
<dbReference type="AlphaFoldDB" id="A0A9Q1H198"/>
<dbReference type="Gene3D" id="3.30.505.10">
    <property type="entry name" value="SH2 domain"/>
    <property type="match status" value="1"/>
</dbReference>
<dbReference type="PANTHER" id="PTHR14247">
    <property type="entry name" value="BREAST CANCER ANTI-ESTROGEN RESISTANCE PROTEIN 3 HOMOLOG-LIKE PROTEIN"/>
    <property type="match status" value="1"/>
</dbReference>
<dbReference type="SMART" id="SM00252">
    <property type="entry name" value="SH2"/>
    <property type="match status" value="1"/>
</dbReference>
<dbReference type="InterPro" id="IPR036860">
    <property type="entry name" value="SH2_dom_sf"/>
</dbReference>
<organism evidence="3 4">
    <name type="scientific">Holothuria leucospilota</name>
    <name type="common">Black long sea cucumber</name>
    <name type="synonym">Mertensiothuria leucospilota</name>
    <dbReference type="NCBI Taxonomy" id="206669"/>
    <lineage>
        <taxon>Eukaryota</taxon>
        <taxon>Metazoa</taxon>
        <taxon>Echinodermata</taxon>
        <taxon>Eleutherozoa</taxon>
        <taxon>Echinozoa</taxon>
        <taxon>Holothuroidea</taxon>
        <taxon>Aspidochirotacea</taxon>
        <taxon>Aspidochirotida</taxon>
        <taxon>Holothuriidae</taxon>
        <taxon>Holothuria</taxon>
    </lineage>
</organism>
<dbReference type="OrthoDB" id="9938362at2759"/>
<keyword evidence="1" id="KW-0727">SH2 domain</keyword>
<evidence type="ECO:0000313" key="3">
    <source>
        <dbReference type="EMBL" id="KAJ8029834.1"/>
    </source>
</evidence>
<dbReference type="PRINTS" id="PR00401">
    <property type="entry name" value="SH2DOMAIN"/>
</dbReference>
<evidence type="ECO:0000313" key="4">
    <source>
        <dbReference type="Proteomes" id="UP001152320"/>
    </source>
</evidence>
<dbReference type="InterPro" id="IPR051853">
    <property type="entry name" value="SH2-Ras-GEF_adapter"/>
</dbReference>
<dbReference type="EMBL" id="JAIZAY010000014">
    <property type="protein sequence ID" value="KAJ8029834.1"/>
    <property type="molecule type" value="Genomic_DNA"/>
</dbReference>
<comment type="caution">
    <text evidence="3">The sequence shown here is derived from an EMBL/GenBank/DDBJ whole genome shotgun (WGS) entry which is preliminary data.</text>
</comment>
<reference evidence="3" key="1">
    <citation type="submission" date="2021-10" db="EMBL/GenBank/DDBJ databases">
        <title>Tropical sea cucumber genome reveals ecological adaptation and Cuvierian tubules defense mechanism.</title>
        <authorList>
            <person name="Chen T."/>
        </authorList>
    </citation>
    <scope>NUCLEOTIDE SEQUENCE</scope>
    <source>
        <strain evidence="3">Nanhai2018</strain>
        <tissue evidence="3">Muscle</tissue>
    </source>
</reference>
<sequence length="545" mass="60882">MANGGNRGQPPEGKFRDGSEQVEKIYGGIADENIATKRKLLNFPWKGNSSGSLSLQQTATLIRPCLISHGETINVQFEVGEKLTIMFMYKNKYAVYRKSDGAIAVLSNAEFQGTTPAMLDGSKYGALLNNVEVMLMYAVAKVDYCDAGGFRLKQNDAILILAHCKGTFIGINTRKKVGLFSSDLVQPITKGRLCIFKGMILKMTVVVDCYSKKLYEGLTYDITKSPEGLFSWFTEDGQRVPLHALAEAEHVRVRHSYENESYFGEGLTQLQNNKRKLPQLPNNDRLSDENISSLYEETWFHGNLPRTEAEKILKNNGDFLVRNMSSHPGIYVLSCKTVNGCEHFKLTLDQTSHYKTCGGQFKSIGNLIQFHQSNLAPISRDPATIIWRPVKSTDYVKEMADKHYQEIMSNTEAEDPFLGMSSPTEENLKTLARNKAKNYDKDNNSLSYICPYDKKSTGSLENAEFCPSVVISNPKPIYENDAIKELSLNDEQKTMADDGGKNIVQESETEPDMVIPPQNTSLIPLRFSFSGSSLAFQLVIPSAVK</sequence>
<name>A0A9Q1H198_HOLLE</name>
<keyword evidence="4" id="KW-1185">Reference proteome</keyword>
<dbReference type="SUPFAM" id="SSF55550">
    <property type="entry name" value="SH2 domain"/>
    <property type="match status" value="1"/>
</dbReference>
<protein>
    <submittedName>
        <fullName evidence="3">Breast cancer anti-estrogen resistance protein 3</fullName>
    </submittedName>
</protein>
<feature type="domain" description="SH2" evidence="2">
    <location>
        <begin position="299"/>
        <end position="390"/>
    </location>
</feature>